<keyword evidence="2" id="KW-1185">Reference proteome</keyword>
<proteinExistence type="predicted"/>
<dbReference type="EMBL" id="HG994582">
    <property type="protein sequence ID" value="CAF2892848.1"/>
    <property type="molecule type" value="Genomic_DNA"/>
</dbReference>
<dbReference type="PANTHER" id="PTHR21625">
    <property type="entry name" value="NYD-SP28 PROTEIN"/>
    <property type="match status" value="1"/>
</dbReference>
<reference evidence="1" key="1">
    <citation type="submission" date="2021-02" db="EMBL/GenBank/DDBJ databases">
        <authorList>
            <person name="Bekaert M."/>
        </authorList>
    </citation>
    <scope>NUCLEOTIDE SEQUENCE</scope>
    <source>
        <strain evidence="1">IoA-00</strain>
    </source>
</reference>
<evidence type="ECO:0000313" key="2">
    <source>
        <dbReference type="Proteomes" id="UP000675881"/>
    </source>
</evidence>
<dbReference type="GO" id="GO:0060285">
    <property type="term" value="P:cilium-dependent cell motility"/>
    <property type="evidence" value="ECO:0007669"/>
    <property type="project" value="TreeGrafter"/>
</dbReference>
<dbReference type="AlphaFoldDB" id="A0A7R8H6A1"/>
<dbReference type="Proteomes" id="UP000675881">
    <property type="component" value="Chromosome 3"/>
</dbReference>
<dbReference type="GO" id="GO:0070286">
    <property type="term" value="P:axonemal dynein complex assembly"/>
    <property type="evidence" value="ECO:0007669"/>
    <property type="project" value="InterPro"/>
</dbReference>
<dbReference type="PANTHER" id="PTHR21625:SF1">
    <property type="entry name" value="DYNEIN REGULATORY COMPLEX PROTEIN 1"/>
    <property type="match status" value="1"/>
</dbReference>
<gene>
    <name evidence="1" type="ORF">LSAA_7512</name>
</gene>
<organism evidence="1 2">
    <name type="scientific">Lepeophtheirus salmonis</name>
    <name type="common">Salmon louse</name>
    <name type="synonym">Caligus salmonis</name>
    <dbReference type="NCBI Taxonomy" id="72036"/>
    <lineage>
        <taxon>Eukaryota</taxon>
        <taxon>Metazoa</taxon>
        <taxon>Ecdysozoa</taxon>
        <taxon>Arthropoda</taxon>
        <taxon>Crustacea</taxon>
        <taxon>Multicrustacea</taxon>
        <taxon>Hexanauplia</taxon>
        <taxon>Copepoda</taxon>
        <taxon>Siphonostomatoida</taxon>
        <taxon>Caligidae</taxon>
        <taxon>Lepeophtheirus</taxon>
    </lineage>
</organism>
<evidence type="ECO:0000313" key="1">
    <source>
        <dbReference type="EMBL" id="CAF2892848.1"/>
    </source>
</evidence>
<sequence length="274" mass="32286">MFLDILKKTGEDNEELPPVKTQCENSKTIIDELIENGTELVSNVQLASEHLHVQHCQRVEERLKSLHAIINKEDEEANIIFAEIKSKWLKTCNELLGKRNDLIELLESEILDSDDQYKMLIGEFHENIEVLSSRMEQQVQTLEKVIMLEWNRMEKVFEKQREVQLKRKDFAWNVKSETLNRTSQEKLEDRLNILVTQQNEIDKIITEDAEIYAGLKMETEESIASLTDQIHMLDAIHQLNEEKLDYEIHVLRKHEEENVHVKSEQKTKNRLSSR</sequence>
<dbReference type="OrthoDB" id="10260459at2759"/>
<dbReference type="InterPro" id="IPR039750">
    <property type="entry name" value="DRC1/DRC2"/>
</dbReference>
<dbReference type="GO" id="GO:0005858">
    <property type="term" value="C:axonemal dynein complex"/>
    <property type="evidence" value="ECO:0007669"/>
    <property type="project" value="InterPro"/>
</dbReference>
<name>A0A7R8H6A1_LEPSM</name>
<dbReference type="GO" id="GO:0003352">
    <property type="term" value="P:regulation of cilium movement"/>
    <property type="evidence" value="ECO:0007669"/>
    <property type="project" value="TreeGrafter"/>
</dbReference>
<protein>
    <submittedName>
        <fullName evidence="1">DRC1</fullName>
    </submittedName>
</protein>
<accession>A0A7R8H6A1</accession>